<keyword evidence="4 10" id="KW-0812">Transmembrane</keyword>
<evidence type="ECO:0000256" key="4">
    <source>
        <dbReference type="ARBA" id="ARBA00022692"/>
    </source>
</evidence>
<evidence type="ECO:0000256" key="8">
    <source>
        <dbReference type="ARBA" id="ARBA00023136"/>
    </source>
</evidence>
<reference evidence="11" key="1">
    <citation type="journal article" date="2021" name="PeerJ">
        <title>Extensive microbial diversity within the chicken gut microbiome revealed by metagenomics and culture.</title>
        <authorList>
            <person name="Gilroy R."/>
            <person name="Ravi A."/>
            <person name="Getino M."/>
            <person name="Pursley I."/>
            <person name="Horton D.L."/>
            <person name="Alikhan N.F."/>
            <person name="Baker D."/>
            <person name="Gharbi K."/>
            <person name="Hall N."/>
            <person name="Watson M."/>
            <person name="Adriaenssens E.M."/>
            <person name="Foster-Nyarko E."/>
            <person name="Jarju S."/>
            <person name="Secka A."/>
            <person name="Antonio M."/>
            <person name="Oren A."/>
            <person name="Chaudhuri R.R."/>
            <person name="La Ragione R."/>
            <person name="Hildebrand F."/>
            <person name="Pallen M.J."/>
        </authorList>
    </citation>
    <scope>NUCLEOTIDE SEQUENCE</scope>
    <source>
        <strain evidence="11">ChiBcec1-1093</strain>
    </source>
</reference>
<proteinExistence type="inferred from homology"/>
<keyword evidence="3" id="KW-0645">Protease</keyword>
<keyword evidence="8 10" id="KW-0472">Membrane</keyword>
<evidence type="ECO:0000256" key="1">
    <source>
        <dbReference type="ARBA" id="ARBA00006139"/>
    </source>
</evidence>
<dbReference type="GO" id="GO:0016020">
    <property type="term" value="C:membrane"/>
    <property type="evidence" value="ECO:0007669"/>
    <property type="project" value="InterPro"/>
</dbReference>
<evidence type="ECO:0000256" key="6">
    <source>
        <dbReference type="ARBA" id="ARBA00022801"/>
    </source>
</evidence>
<evidence type="ECO:0000313" key="11">
    <source>
        <dbReference type="EMBL" id="HIZ79519.1"/>
    </source>
</evidence>
<keyword evidence="2" id="KW-1003">Cell membrane</keyword>
<reference evidence="11" key="2">
    <citation type="submission" date="2021-04" db="EMBL/GenBank/DDBJ databases">
        <authorList>
            <person name="Gilroy R."/>
        </authorList>
    </citation>
    <scope>NUCLEOTIDE SEQUENCE</scope>
    <source>
        <strain evidence="11">ChiBcec1-1093</strain>
    </source>
</reference>
<feature type="transmembrane region" description="Helical" evidence="10">
    <location>
        <begin position="126"/>
        <end position="148"/>
    </location>
</feature>
<accession>A0A9D2GGY6</accession>
<sequence length="166" mass="18458">MTFLVLIGFLVLADLALKAEIESRDGSEFPKELDEKGLIVLHKSHNAGLPFGLLKRCQETVRMVPVITASAVGGILFWLLQRKGHTAEKLGFSLTLAGALSNIYDRLTRHYVVDYFSINRGKLKKVIFNLGDIFIFLGGAILLLHEIWESARPCPGKRKAGRPSKK</sequence>
<dbReference type="Pfam" id="PF01252">
    <property type="entry name" value="Peptidase_A8"/>
    <property type="match status" value="1"/>
</dbReference>
<dbReference type="AlphaFoldDB" id="A0A9D2GGY6"/>
<evidence type="ECO:0000256" key="9">
    <source>
        <dbReference type="RuleBase" id="RU004181"/>
    </source>
</evidence>
<evidence type="ECO:0000256" key="2">
    <source>
        <dbReference type="ARBA" id="ARBA00022475"/>
    </source>
</evidence>
<organism evidence="11 12">
    <name type="scientific">Candidatus Lachnoclostridium stercorigallinarum</name>
    <dbReference type="NCBI Taxonomy" id="2838634"/>
    <lineage>
        <taxon>Bacteria</taxon>
        <taxon>Bacillati</taxon>
        <taxon>Bacillota</taxon>
        <taxon>Clostridia</taxon>
        <taxon>Lachnospirales</taxon>
        <taxon>Lachnospiraceae</taxon>
    </lineage>
</organism>
<keyword evidence="7 10" id="KW-1133">Transmembrane helix</keyword>
<name>A0A9D2GGY6_9FIRM</name>
<dbReference type="GO" id="GO:0004190">
    <property type="term" value="F:aspartic-type endopeptidase activity"/>
    <property type="evidence" value="ECO:0007669"/>
    <property type="project" value="UniProtKB-KW"/>
</dbReference>
<keyword evidence="6" id="KW-0378">Hydrolase</keyword>
<evidence type="ECO:0000256" key="7">
    <source>
        <dbReference type="ARBA" id="ARBA00022989"/>
    </source>
</evidence>
<dbReference type="GO" id="GO:0006508">
    <property type="term" value="P:proteolysis"/>
    <property type="evidence" value="ECO:0007669"/>
    <property type="project" value="UniProtKB-KW"/>
</dbReference>
<feature type="transmembrane region" description="Helical" evidence="10">
    <location>
        <begin position="63"/>
        <end position="80"/>
    </location>
</feature>
<dbReference type="PANTHER" id="PTHR33695">
    <property type="entry name" value="LIPOPROTEIN SIGNAL PEPTIDASE"/>
    <property type="match status" value="1"/>
</dbReference>
<dbReference type="Proteomes" id="UP000824101">
    <property type="component" value="Unassembled WGS sequence"/>
</dbReference>
<keyword evidence="5" id="KW-0064">Aspartyl protease</keyword>
<evidence type="ECO:0000256" key="10">
    <source>
        <dbReference type="SAM" id="Phobius"/>
    </source>
</evidence>
<evidence type="ECO:0000256" key="5">
    <source>
        <dbReference type="ARBA" id="ARBA00022750"/>
    </source>
</evidence>
<protein>
    <submittedName>
        <fullName evidence="11">Signal peptidase II</fullName>
    </submittedName>
</protein>
<dbReference type="InterPro" id="IPR001872">
    <property type="entry name" value="Peptidase_A8"/>
</dbReference>
<evidence type="ECO:0000313" key="12">
    <source>
        <dbReference type="Proteomes" id="UP000824101"/>
    </source>
</evidence>
<dbReference type="EMBL" id="DXBC01000109">
    <property type="protein sequence ID" value="HIZ79519.1"/>
    <property type="molecule type" value="Genomic_DNA"/>
</dbReference>
<comment type="caution">
    <text evidence="11">The sequence shown here is derived from an EMBL/GenBank/DDBJ whole genome shotgun (WGS) entry which is preliminary data.</text>
</comment>
<comment type="similarity">
    <text evidence="1 9">Belongs to the peptidase A8 family.</text>
</comment>
<dbReference type="PRINTS" id="PR00781">
    <property type="entry name" value="LIPOSIGPTASE"/>
</dbReference>
<gene>
    <name evidence="11" type="ORF">IAA17_07005</name>
</gene>
<dbReference type="PANTHER" id="PTHR33695:SF1">
    <property type="entry name" value="LIPOPROTEIN SIGNAL PEPTIDASE"/>
    <property type="match status" value="1"/>
</dbReference>
<evidence type="ECO:0000256" key="3">
    <source>
        <dbReference type="ARBA" id="ARBA00022670"/>
    </source>
</evidence>